<keyword evidence="5 20" id="KW-0808">Transferase</keyword>
<dbReference type="Proteomes" id="UP000231279">
    <property type="component" value="Unassembled WGS sequence"/>
</dbReference>
<evidence type="ECO:0000256" key="11">
    <source>
        <dbReference type="ARBA" id="ARBA00022989"/>
    </source>
</evidence>
<evidence type="ECO:0000256" key="2">
    <source>
        <dbReference type="ARBA" id="ARBA00012513"/>
    </source>
</evidence>
<dbReference type="Gene3D" id="3.30.200.20">
    <property type="entry name" value="Phosphorylase Kinase, domain 1"/>
    <property type="match status" value="1"/>
</dbReference>
<dbReference type="EC" id="2.7.11.1" evidence="2"/>
<evidence type="ECO:0000256" key="12">
    <source>
        <dbReference type="ARBA" id="ARBA00023136"/>
    </source>
</evidence>
<evidence type="ECO:0000256" key="10">
    <source>
        <dbReference type="ARBA" id="ARBA00022840"/>
    </source>
</evidence>
<dbReference type="InterPro" id="IPR011009">
    <property type="entry name" value="Kinase-like_dom_sf"/>
</dbReference>
<dbReference type="GO" id="GO:0004713">
    <property type="term" value="F:protein tyrosine kinase activity"/>
    <property type="evidence" value="ECO:0007669"/>
    <property type="project" value="InterPro"/>
</dbReference>
<name>A0A2G9HQH1_9LAMI</name>
<evidence type="ECO:0000313" key="21">
    <source>
        <dbReference type="Proteomes" id="UP000231279"/>
    </source>
</evidence>
<feature type="signal peptide" evidence="18">
    <location>
        <begin position="1"/>
        <end position="18"/>
    </location>
</feature>
<accession>A0A2G9HQH1</accession>
<keyword evidence="6" id="KW-0812">Transmembrane</keyword>
<dbReference type="GO" id="GO:0106310">
    <property type="term" value="F:protein serine kinase activity"/>
    <property type="evidence" value="ECO:0007669"/>
    <property type="project" value="RHEA"/>
</dbReference>
<keyword evidence="8" id="KW-0547">Nucleotide-binding</keyword>
<feature type="domain" description="Protein kinase" evidence="19">
    <location>
        <begin position="196"/>
        <end position="411"/>
    </location>
</feature>
<gene>
    <name evidence="20" type="ORF">CDL12_07538</name>
</gene>
<evidence type="ECO:0000313" key="20">
    <source>
        <dbReference type="EMBL" id="PIN19779.1"/>
    </source>
</evidence>
<dbReference type="SUPFAM" id="SSF56112">
    <property type="entry name" value="Protein kinase-like (PK-like)"/>
    <property type="match status" value="1"/>
</dbReference>
<evidence type="ECO:0000256" key="4">
    <source>
        <dbReference type="ARBA" id="ARBA00022536"/>
    </source>
</evidence>
<dbReference type="Gene3D" id="1.10.510.10">
    <property type="entry name" value="Transferase(Phosphotransferase) domain 1"/>
    <property type="match status" value="1"/>
</dbReference>
<evidence type="ECO:0000256" key="7">
    <source>
        <dbReference type="ARBA" id="ARBA00022729"/>
    </source>
</evidence>
<feature type="chain" id="PRO_5013607524" description="non-specific serine/threonine protein kinase" evidence="18">
    <location>
        <begin position="19"/>
        <end position="411"/>
    </location>
</feature>
<keyword evidence="9 20" id="KW-0418">Kinase</keyword>
<keyword evidence="3 20" id="KW-0723">Serine/threonine-protein kinase</keyword>
<evidence type="ECO:0000256" key="15">
    <source>
        <dbReference type="ARBA" id="ARBA00023180"/>
    </source>
</evidence>
<organism evidence="20 21">
    <name type="scientific">Handroanthus impetiginosus</name>
    <dbReference type="NCBI Taxonomy" id="429701"/>
    <lineage>
        <taxon>Eukaryota</taxon>
        <taxon>Viridiplantae</taxon>
        <taxon>Streptophyta</taxon>
        <taxon>Embryophyta</taxon>
        <taxon>Tracheophyta</taxon>
        <taxon>Spermatophyta</taxon>
        <taxon>Magnoliopsida</taxon>
        <taxon>eudicotyledons</taxon>
        <taxon>Gunneridae</taxon>
        <taxon>Pentapetalae</taxon>
        <taxon>asterids</taxon>
        <taxon>lamiids</taxon>
        <taxon>Lamiales</taxon>
        <taxon>Bignoniaceae</taxon>
        <taxon>Crescentiina</taxon>
        <taxon>Tabebuia alliance</taxon>
        <taxon>Handroanthus</taxon>
    </lineage>
</organism>
<comment type="catalytic activity">
    <reaction evidence="17">
        <text>L-seryl-[protein] + ATP = O-phospho-L-seryl-[protein] + ADP + H(+)</text>
        <dbReference type="Rhea" id="RHEA:17989"/>
        <dbReference type="Rhea" id="RHEA-COMP:9863"/>
        <dbReference type="Rhea" id="RHEA-COMP:11604"/>
        <dbReference type="ChEBI" id="CHEBI:15378"/>
        <dbReference type="ChEBI" id="CHEBI:29999"/>
        <dbReference type="ChEBI" id="CHEBI:30616"/>
        <dbReference type="ChEBI" id="CHEBI:83421"/>
        <dbReference type="ChEBI" id="CHEBI:456216"/>
        <dbReference type="EC" id="2.7.11.1"/>
    </reaction>
</comment>
<keyword evidence="7 18" id="KW-0732">Signal</keyword>
<dbReference type="Pfam" id="PF07714">
    <property type="entry name" value="PK_Tyr_Ser-Thr"/>
    <property type="match status" value="1"/>
</dbReference>
<keyword evidence="14" id="KW-0675">Receptor</keyword>
<dbReference type="InterPro" id="IPR000719">
    <property type="entry name" value="Prot_kinase_dom"/>
</dbReference>
<keyword evidence="10" id="KW-0067">ATP-binding</keyword>
<dbReference type="SMART" id="SM00219">
    <property type="entry name" value="TyrKc"/>
    <property type="match status" value="1"/>
</dbReference>
<dbReference type="InterPro" id="IPR051343">
    <property type="entry name" value="G-type_lectin_kinases/EP1-like"/>
</dbReference>
<dbReference type="EMBL" id="NKXS01001222">
    <property type="protein sequence ID" value="PIN19779.1"/>
    <property type="molecule type" value="Genomic_DNA"/>
</dbReference>
<evidence type="ECO:0000256" key="17">
    <source>
        <dbReference type="ARBA" id="ARBA00048679"/>
    </source>
</evidence>
<evidence type="ECO:0000256" key="16">
    <source>
        <dbReference type="ARBA" id="ARBA00047899"/>
    </source>
</evidence>
<evidence type="ECO:0000256" key="5">
    <source>
        <dbReference type="ARBA" id="ARBA00022679"/>
    </source>
</evidence>
<keyword evidence="15" id="KW-0325">Glycoprotein</keyword>
<dbReference type="PANTHER" id="PTHR47976:SF49">
    <property type="entry name" value="RECEPTOR-LIKE SERINE_THREONINE-PROTEIN KINASE"/>
    <property type="match status" value="1"/>
</dbReference>
<dbReference type="GO" id="GO:0016020">
    <property type="term" value="C:membrane"/>
    <property type="evidence" value="ECO:0007669"/>
    <property type="project" value="UniProtKB-SubCell"/>
</dbReference>
<keyword evidence="13" id="KW-1015">Disulfide bond</keyword>
<dbReference type="PROSITE" id="PS50011">
    <property type="entry name" value="PROTEIN_KINASE_DOM"/>
    <property type="match status" value="1"/>
</dbReference>
<evidence type="ECO:0000256" key="14">
    <source>
        <dbReference type="ARBA" id="ARBA00023170"/>
    </source>
</evidence>
<sequence>MAPMKILLLWLQYLLLNAQTFQSLQTHLIAPRRLLSFAKPDDPLVSPRATINFTADGKLILENERGETKAIANIPTAASTASMLDRSSSQTPDNETMVAYRARFCPDGNFILYSHSFGINGNMTVMMEWSALESLKAYSKFNVALEDCHPKCLDDCNCWVALFDNETCNKYKCTSALNGEFTLRSFSYDELEKATDGFKEILARNACGVAYKGNLSESNKSIAMKTLKNVEEGESEFRAEITPVGQTRERKLVRLLGFCIEGSRNLLVYEFMNNGSFSNYLFRADNQPPWKERVRIALDVARGILYLTQRMQVSNSGLAKLLMTNQSGTFTGAKEPSGYMAPEWEKDHMLEVDDVPTGDEPLWFDWVYHRFLTADLKILVDDANQWPAMKDVILLLEGTVNIPKPRPLVAC</sequence>
<keyword evidence="11" id="KW-1133">Transmembrane helix</keyword>
<comment type="caution">
    <text evidence="20">The sequence shown here is derived from an EMBL/GenBank/DDBJ whole genome shotgun (WGS) entry which is preliminary data.</text>
</comment>
<dbReference type="InterPro" id="IPR020635">
    <property type="entry name" value="Tyr_kinase_cat_dom"/>
</dbReference>
<evidence type="ECO:0000256" key="18">
    <source>
        <dbReference type="SAM" id="SignalP"/>
    </source>
</evidence>
<dbReference type="GO" id="GO:0004674">
    <property type="term" value="F:protein serine/threonine kinase activity"/>
    <property type="evidence" value="ECO:0007669"/>
    <property type="project" value="UniProtKB-KW"/>
</dbReference>
<evidence type="ECO:0000256" key="8">
    <source>
        <dbReference type="ARBA" id="ARBA00022741"/>
    </source>
</evidence>
<keyword evidence="4" id="KW-0245">EGF-like domain</keyword>
<evidence type="ECO:0000256" key="1">
    <source>
        <dbReference type="ARBA" id="ARBA00004479"/>
    </source>
</evidence>
<evidence type="ECO:0000256" key="6">
    <source>
        <dbReference type="ARBA" id="ARBA00022692"/>
    </source>
</evidence>
<evidence type="ECO:0000256" key="3">
    <source>
        <dbReference type="ARBA" id="ARBA00022527"/>
    </source>
</evidence>
<dbReference type="PANTHER" id="PTHR47976">
    <property type="entry name" value="G-TYPE LECTIN S-RECEPTOR-LIKE SERINE/THREONINE-PROTEIN KINASE SD2-5"/>
    <property type="match status" value="1"/>
</dbReference>
<evidence type="ECO:0000256" key="9">
    <source>
        <dbReference type="ARBA" id="ARBA00022777"/>
    </source>
</evidence>
<proteinExistence type="predicted"/>
<comment type="catalytic activity">
    <reaction evidence="16">
        <text>L-threonyl-[protein] + ATP = O-phospho-L-threonyl-[protein] + ADP + H(+)</text>
        <dbReference type="Rhea" id="RHEA:46608"/>
        <dbReference type="Rhea" id="RHEA-COMP:11060"/>
        <dbReference type="Rhea" id="RHEA-COMP:11605"/>
        <dbReference type="ChEBI" id="CHEBI:15378"/>
        <dbReference type="ChEBI" id="CHEBI:30013"/>
        <dbReference type="ChEBI" id="CHEBI:30616"/>
        <dbReference type="ChEBI" id="CHEBI:61977"/>
        <dbReference type="ChEBI" id="CHEBI:456216"/>
        <dbReference type="EC" id="2.7.11.1"/>
    </reaction>
</comment>
<keyword evidence="12" id="KW-0472">Membrane</keyword>
<evidence type="ECO:0000259" key="19">
    <source>
        <dbReference type="PROSITE" id="PS50011"/>
    </source>
</evidence>
<dbReference type="AlphaFoldDB" id="A0A2G9HQH1"/>
<dbReference type="GO" id="GO:0005524">
    <property type="term" value="F:ATP binding"/>
    <property type="evidence" value="ECO:0007669"/>
    <property type="project" value="UniProtKB-KW"/>
</dbReference>
<dbReference type="STRING" id="429701.A0A2G9HQH1"/>
<comment type="subcellular location">
    <subcellularLocation>
        <location evidence="1">Membrane</location>
        <topology evidence="1">Single-pass type I membrane protein</topology>
    </subcellularLocation>
</comment>
<dbReference type="FunFam" id="3.30.200.20:FF:000059">
    <property type="entry name" value="S-receptor-like serine/threonine-protein kinase"/>
    <property type="match status" value="1"/>
</dbReference>
<reference evidence="21" key="1">
    <citation type="journal article" date="2018" name="Gigascience">
        <title>Genome assembly of the Pink Ipe (Handroanthus impetiginosus, Bignoniaceae), a highly valued, ecologically keystone Neotropical timber forest tree.</title>
        <authorList>
            <person name="Silva-Junior O.B."/>
            <person name="Grattapaglia D."/>
            <person name="Novaes E."/>
            <person name="Collevatti R.G."/>
        </authorList>
    </citation>
    <scope>NUCLEOTIDE SEQUENCE [LARGE SCALE GENOMIC DNA]</scope>
    <source>
        <strain evidence="21">cv. UFG-1</strain>
    </source>
</reference>
<evidence type="ECO:0000256" key="13">
    <source>
        <dbReference type="ARBA" id="ARBA00023157"/>
    </source>
</evidence>
<dbReference type="OrthoDB" id="758220at2759"/>
<protein>
    <recommendedName>
        <fullName evidence="2">non-specific serine/threonine protein kinase</fullName>
        <ecNumber evidence="2">2.7.11.1</ecNumber>
    </recommendedName>
</protein>
<dbReference type="InterPro" id="IPR001245">
    <property type="entry name" value="Ser-Thr/Tyr_kinase_cat_dom"/>
</dbReference>
<keyword evidence="21" id="KW-1185">Reference proteome</keyword>